<dbReference type="PANTHER" id="PTHR43277:SF3">
    <property type="entry name" value="DECARBOXYLASE, PUTATIVE-RELATED"/>
    <property type="match status" value="1"/>
</dbReference>
<accession>A0A1G6PZ28</accession>
<gene>
    <name evidence="8" type="ORF">SAMN04488112_1194</name>
</gene>
<dbReference type="InterPro" id="IPR036633">
    <property type="entry name" value="Prn/Lys/Arg_de-COase_C_sf"/>
</dbReference>
<comment type="similarity">
    <text evidence="2">Belongs to the Orn/Lys/Arg decarboxylase class-I family.</text>
</comment>
<dbReference type="CDD" id="cd00615">
    <property type="entry name" value="Orn_deC_like"/>
    <property type="match status" value="1"/>
</dbReference>
<dbReference type="GO" id="GO:0016831">
    <property type="term" value="F:carboxy-lyase activity"/>
    <property type="evidence" value="ECO:0007669"/>
    <property type="project" value="UniProtKB-KW"/>
</dbReference>
<dbReference type="InterPro" id="IPR000310">
    <property type="entry name" value="Orn/Lys/Arg_deCO2ase_major_dom"/>
</dbReference>
<feature type="domain" description="Orn/Lys/Arg decarboxylase C-terminal" evidence="7">
    <location>
        <begin position="409"/>
        <end position="446"/>
    </location>
</feature>
<dbReference type="STRING" id="1236220.SAMN04488112_1194"/>
<dbReference type="PANTHER" id="PTHR43277">
    <property type="entry name" value="ARGININE DECARBOXYLASE"/>
    <property type="match status" value="1"/>
</dbReference>
<dbReference type="EMBL" id="FMZA01000019">
    <property type="protein sequence ID" value="SDC85452.1"/>
    <property type="molecule type" value="Genomic_DNA"/>
</dbReference>
<dbReference type="Gene3D" id="3.40.640.10">
    <property type="entry name" value="Type I PLP-dependent aspartate aminotransferase-like (Major domain)"/>
    <property type="match status" value="1"/>
</dbReference>
<evidence type="ECO:0000256" key="2">
    <source>
        <dbReference type="ARBA" id="ARBA00010671"/>
    </source>
</evidence>
<evidence type="ECO:0000259" key="6">
    <source>
        <dbReference type="Pfam" id="PF01276"/>
    </source>
</evidence>
<dbReference type="InterPro" id="IPR015424">
    <property type="entry name" value="PyrdxlP-dep_Trfase"/>
</dbReference>
<evidence type="ECO:0000313" key="8">
    <source>
        <dbReference type="EMBL" id="SDC85452.1"/>
    </source>
</evidence>
<evidence type="ECO:0000256" key="5">
    <source>
        <dbReference type="ARBA" id="ARBA00023239"/>
    </source>
</evidence>
<reference evidence="8 9" key="1">
    <citation type="submission" date="2016-10" db="EMBL/GenBank/DDBJ databases">
        <authorList>
            <person name="de Groot N.N."/>
        </authorList>
    </citation>
    <scope>NUCLEOTIDE SEQUENCE [LARGE SCALE GENOMIC DNA]</scope>
    <source>
        <strain evidence="8 9">DSM 45514</strain>
    </source>
</reference>
<evidence type="ECO:0000259" key="7">
    <source>
        <dbReference type="Pfam" id="PF03711"/>
    </source>
</evidence>
<dbReference type="SUPFAM" id="SSF53383">
    <property type="entry name" value="PLP-dependent transferases"/>
    <property type="match status" value="1"/>
</dbReference>
<keyword evidence="3" id="KW-0210">Decarboxylase</keyword>
<organism evidence="8 9">
    <name type="scientific">Melghirimyces thermohalophilus</name>
    <dbReference type="NCBI Taxonomy" id="1236220"/>
    <lineage>
        <taxon>Bacteria</taxon>
        <taxon>Bacillati</taxon>
        <taxon>Bacillota</taxon>
        <taxon>Bacilli</taxon>
        <taxon>Bacillales</taxon>
        <taxon>Thermoactinomycetaceae</taxon>
        <taxon>Melghirimyces</taxon>
    </lineage>
</organism>
<feature type="domain" description="Orn/Lys/Arg decarboxylases family 1 pyridoxal-P attachment site" evidence="6">
    <location>
        <begin position="10"/>
        <end position="303"/>
    </location>
</feature>
<keyword evidence="5" id="KW-0456">Lyase</keyword>
<dbReference type="InterPro" id="IPR052357">
    <property type="entry name" value="Orn_Lys_Arg_decarboxylase-I"/>
</dbReference>
<dbReference type="Pfam" id="PF03711">
    <property type="entry name" value="OKR_DC_1_C"/>
    <property type="match status" value="1"/>
</dbReference>
<evidence type="ECO:0000256" key="4">
    <source>
        <dbReference type="ARBA" id="ARBA00022898"/>
    </source>
</evidence>
<dbReference type="Pfam" id="PF01276">
    <property type="entry name" value="OKR_DC_1"/>
    <property type="match status" value="1"/>
</dbReference>
<evidence type="ECO:0000313" key="9">
    <source>
        <dbReference type="Proteomes" id="UP000199387"/>
    </source>
</evidence>
<keyword evidence="9" id="KW-1185">Reference proteome</keyword>
<evidence type="ECO:0000256" key="1">
    <source>
        <dbReference type="ARBA" id="ARBA00001933"/>
    </source>
</evidence>
<dbReference type="Gene3D" id="3.90.105.10">
    <property type="entry name" value="Molybdopterin biosynthesis moea protein, domain 2"/>
    <property type="match status" value="1"/>
</dbReference>
<name>A0A1G6PZ28_9BACL</name>
<dbReference type="SUPFAM" id="SSF55904">
    <property type="entry name" value="Ornithine decarboxylase C-terminal domain"/>
    <property type="match status" value="1"/>
</dbReference>
<protein>
    <submittedName>
        <fullName evidence="8">Arginine/lysine/ornithine decarboxylase</fullName>
    </submittedName>
</protein>
<evidence type="ECO:0000256" key="3">
    <source>
        <dbReference type="ARBA" id="ARBA00022793"/>
    </source>
</evidence>
<keyword evidence="4" id="KW-0663">Pyridoxal phosphate</keyword>
<dbReference type="Proteomes" id="UP000199387">
    <property type="component" value="Unassembled WGS sequence"/>
</dbReference>
<comment type="cofactor">
    <cofactor evidence="1">
        <name>pyridoxal 5'-phosphate</name>
        <dbReference type="ChEBI" id="CHEBI:597326"/>
    </cofactor>
</comment>
<sequence>MTEEKQYVAPLFQVLQQHQNVTQGNFHVPGHKQGKVFDDKAASFFGDLLPLDLTEVGELDDLHQPVGAIDQAQQLAAEAFDADRTFFLVGGSTSGNLALILSCCRPGERLIVHRSSHQSVFHGCILAGARPVFISGRGEIPQGGRLEAEDLRYALRRYPDVKGVFITSPDYFGRLQPVAELAEMCHRFGVPLLVDEAHGAHFGFHPSLPRRSIALGADAAVQSTHKMLPAMTMASMLHLRGNRVDPDRVGHWLRVVQSSSPSYPLMASLDLARRLMAVQGTSLLEQALERATLIRQGISTLTHLREEFIPGNDPLKLNIRARRKISGYRLQEGLERRGLFMEMADHEKVLAVLTPGTSPLEGERMVEALAEWDQAVGKMEEDEPVPMPSIPPVMESEVSLDSLRTLPESVVALTDAEGKIATRMVTPYPPGVPLLLPGERVGRQQLDRILHILRHGGRVRGLLAGSPQKMYVIK</sequence>
<dbReference type="InterPro" id="IPR008286">
    <property type="entry name" value="Prn/Lys/Arg_de-COase_C"/>
</dbReference>
<proteinExistence type="inferred from homology"/>
<dbReference type="RefSeq" id="WP_176757981.1">
    <property type="nucleotide sequence ID" value="NZ_FMZA01000019.1"/>
</dbReference>
<dbReference type="AlphaFoldDB" id="A0A1G6PZ28"/>
<dbReference type="InterPro" id="IPR015421">
    <property type="entry name" value="PyrdxlP-dep_Trfase_major"/>
</dbReference>